<dbReference type="InterPro" id="IPR040167">
    <property type="entry name" value="TF_CP2-like"/>
</dbReference>
<feature type="domain" description="GRHL1/CP2 C-terminal" evidence="3">
    <location>
        <begin position="434"/>
        <end position="514"/>
    </location>
</feature>
<accession>A0A4C1W133</accession>
<protein>
    <submittedName>
        <fullName evidence="4">Transcription factor CP2</fullName>
    </submittedName>
</protein>
<gene>
    <name evidence="4" type="primary">tfcp2</name>
    <name evidence="4" type="ORF">EVAR_86596_1</name>
</gene>
<keyword evidence="5" id="KW-1185">Reference proteome</keyword>
<dbReference type="OrthoDB" id="9996779at2759"/>
<reference evidence="4 5" key="1">
    <citation type="journal article" date="2019" name="Commun. Biol.">
        <title>The bagworm genome reveals a unique fibroin gene that provides high tensile strength.</title>
        <authorList>
            <person name="Kono N."/>
            <person name="Nakamura H."/>
            <person name="Ohtoshi R."/>
            <person name="Tomita M."/>
            <person name="Numata K."/>
            <person name="Arakawa K."/>
        </authorList>
    </citation>
    <scope>NUCLEOTIDE SEQUENCE [LARGE SCALE GENOMIC DNA]</scope>
</reference>
<dbReference type="AlphaFoldDB" id="A0A4C1W133"/>
<evidence type="ECO:0000259" key="3">
    <source>
        <dbReference type="Pfam" id="PF25416"/>
    </source>
</evidence>
<evidence type="ECO:0000313" key="4">
    <source>
        <dbReference type="EMBL" id="GBP44781.1"/>
    </source>
</evidence>
<dbReference type="Gene3D" id="1.10.150.50">
    <property type="entry name" value="Transcription Factor, Ets-1"/>
    <property type="match status" value="1"/>
</dbReference>
<dbReference type="EMBL" id="BGZK01000458">
    <property type="protein sequence ID" value="GBP44781.1"/>
    <property type="molecule type" value="Genomic_DNA"/>
</dbReference>
<dbReference type="GO" id="GO:0001228">
    <property type="term" value="F:DNA-binding transcription activator activity, RNA polymerase II-specific"/>
    <property type="evidence" value="ECO:0007669"/>
    <property type="project" value="TreeGrafter"/>
</dbReference>
<organism evidence="4 5">
    <name type="scientific">Eumeta variegata</name>
    <name type="common">Bagworm moth</name>
    <name type="synonym">Eumeta japonica</name>
    <dbReference type="NCBI Taxonomy" id="151549"/>
    <lineage>
        <taxon>Eukaryota</taxon>
        <taxon>Metazoa</taxon>
        <taxon>Ecdysozoa</taxon>
        <taxon>Arthropoda</taxon>
        <taxon>Hexapoda</taxon>
        <taxon>Insecta</taxon>
        <taxon>Pterygota</taxon>
        <taxon>Neoptera</taxon>
        <taxon>Endopterygota</taxon>
        <taxon>Lepidoptera</taxon>
        <taxon>Glossata</taxon>
        <taxon>Ditrysia</taxon>
        <taxon>Tineoidea</taxon>
        <taxon>Psychidae</taxon>
        <taxon>Oiketicinae</taxon>
        <taxon>Eumeta</taxon>
    </lineage>
</organism>
<evidence type="ECO:0000256" key="1">
    <source>
        <dbReference type="SAM" id="MobiDB-lite"/>
    </source>
</evidence>
<feature type="compositionally biased region" description="Basic and acidic residues" evidence="1">
    <location>
        <begin position="181"/>
        <end position="195"/>
    </location>
</feature>
<comment type="caution">
    <text evidence="4">The sequence shown here is derived from an EMBL/GenBank/DDBJ whole genome shotgun (WGS) entry which is preliminary data.</text>
</comment>
<evidence type="ECO:0000259" key="2">
    <source>
        <dbReference type="Pfam" id="PF18016"/>
    </source>
</evidence>
<dbReference type="PANTHER" id="PTHR11037">
    <property type="entry name" value="TRANSCRIPTION FACTOR CP2"/>
    <property type="match status" value="1"/>
</dbReference>
<dbReference type="Pfam" id="PF18016">
    <property type="entry name" value="SAM_3"/>
    <property type="match status" value="1"/>
</dbReference>
<proteinExistence type="predicted"/>
<name>A0A4C1W133_EUMVA</name>
<dbReference type="Proteomes" id="UP000299102">
    <property type="component" value="Unassembled WGS sequence"/>
</dbReference>
<feature type="domain" description="SAM" evidence="2">
    <location>
        <begin position="370"/>
        <end position="428"/>
    </location>
</feature>
<dbReference type="GO" id="GO:0005634">
    <property type="term" value="C:nucleus"/>
    <property type="evidence" value="ECO:0007669"/>
    <property type="project" value="TreeGrafter"/>
</dbReference>
<dbReference type="InterPro" id="IPR041418">
    <property type="entry name" value="SAM_3"/>
</dbReference>
<dbReference type="GO" id="GO:0000978">
    <property type="term" value="F:RNA polymerase II cis-regulatory region sequence-specific DNA binding"/>
    <property type="evidence" value="ECO:0007669"/>
    <property type="project" value="TreeGrafter"/>
</dbReference>
<evidence type="ECO:0000313" key="5">
    <source>
        <dbReference type="Proteomes" id="UP000299102"/>
    </source>
</evidence>
<feature type="region of interest" description="Disordered" evidence="1">
    <location>
        <begin position="181"/>
        <end position="211"/>
    </location>
</feature>
<dbReference type="PANTHER" id="PTHR11037:SF21">
    <property type="entry name" value="GEMINI, ISOFORM C"/>
    <property type="match status" value="1"/>
</dbReference>
<dbReference type="Pfam" id="PF25416">
    <property type="entry name" value="GRHL1_C"/>
    <property type="match status" value="1"/>
</dbReference>
<dbReference type="SUPFAM" id="SSF47769">
    <property type="entry name" value="SAM/Pointed domain"/>
    <property type="match status" value="1"/>
</dbReference>
<sequence>MSKGSDLVCQESSLYVPKDSNLVCQKSSLGVPKGSDVVCQESTLCVPKGSYHFPTANLNDAEQSSVEQLLVPKTGRFTKWPLRAINIATCVHRPPGRAAFSRDPVLGAPDPAGLDLEISRSSRPPMRSLIDLTALIENVGQVNRGPSARAGGGYSRVLRVFEKFETNGCVGAPWPCRDRGRAYDGDRDRVPDGGRPHRSGPGCLPVGQPDPPGPQLTSVVMLLLEQRLSARHAARGVRLNARLIHGVVAKGWRMRFELIRAEVELEAREPEVYRRLERRLRAANVHVRRAPTSAYHAMTPKAEGSPMGENKPMLPEPALLTSSNQMKQLYCQDSSGGEVSKLGSPVCHSPGAILPDLPQSAEEADKSCGLSKEASAADTQAWLAAHRFAQHAPTFANFSGADLLRLSREDIIQICGLADGIRLFNALHAKRIEPRLTVYVSTAGAGVYSALYLSECRARELLHKLRALLPHAQQRTAQECETVLVSGPRGVRVRLTDDLVRHLPDKSTYRLERLDNDTILLSATE</sequence>
<dbReference type="InterPro" id="IPR013761">
    <property type="entry name" value="SAM/pointed_sf"/>
</dbReference>
<dbReference type="InterPro" id="IPR057520">
    <property type="entry name" value="GRHL1/CP2_C"/>
</dbReference>